<dbReference type="Gene3D" id="1.25.40.10">
    <property type="entry name" value="Tetratricopeptide repeat domain"/>
    <property type="match status" value="3"/>
</dbReference>
<evidence type="ECO:0000313" key="3">
    <source>
        <dbReference type="Proteomes" id="UP000559256"/>
    </source>
</evidence>
<dbReference type="Pfam" id="PF13424">
    <property type="entry name" value="TPR_12"/>
    <property type="match status" value="4"/>
</dbReference>
<keyword evidence="1" id="KW-0175">Coiled coil</keyword>
<dbReference type="Proteomes" id="UP000559256">
    <property type="component" value="Unassembled WGS sequence"/>
</dbReference>
<dbReference type="InterPro" id="IPR019734">
    <property type="entry name" value="TPR_rpt"/>
</dbReference>
<reference evidence="2 3" key="1">
    <citation type="journal article" date="2020" name="ISME J.">
        <title>Uncovering the hidden diversity of litter-decomposition mechanisms in mushroom-forming fungi.</title>
        <authorList>
            <person name="Floudas D."/>
            <person name="Bentzer J."/>
            <person name="Ahren D."/>
            <person name="Johansson T."/>
            <person name="Persson P."/>
            <person name="Tunlid A."/>
        </authorList>
    </citation>
    <scope>NUCLEOTIDE SEQUENCE [LARGE SCALE GENOMIC DNA]</scope>
    <source>
        <strain evidence="2 3">CBS 291.85</strain>
    </source>
</reference>
<sequence>MENAVIKEKFAGRGYFIPCEILPDATKLIQGLVQAIGLQPIQGKGSYELLLDYLEGCQKILLILDNFETPWNGEDQAKVKNFINTICSLKSASVIVTMRGIDGPTGIKWHKLGGQSGLPPLELGPAKEAFCSFSSDGNYAIEQDDPTLKELLIQMDGMPLAIMLIAQHAKDLPLKDLMERWNIQKTAVLKELGRQNDSLTNVEMSIELTLDIIGEQLSITAKDLLKLVAFLPNGIPNWLDNLHKMLDIFPDTKMEVLLLIKSCLIYEAEHNTLKILTPIGEYIIKIFGRPEHLENHIWRFYESFIDNLHQNSVGGDIQLGLHIANILKILNIQIEKSFEKSHMNVLYRLYNYSQYFPSLVPLVEKYLRWQSQMNLGDQTELMFLQEGMLTFMGEYEKSIAIINNVEKLHQHQMNQGTSDLEVITSSSSISINYTIEQTQPECYQRLGVISSYQNNYKESQCKIQQAMDIYKRIGNMKGVAQCLEHLGEISRLLGQYEEAKTMLEQAKKQFEEIGDRMGAAWCLGILGDISQLLGQYGEAMAMLGQAKEQLEESGSRLGVALCLRSLGNISCALSQYEEAKVILGQAKEQFEEIGSRTGAAQCLQSLGDISATLGQHEEAKIMLEQAKEQFEEIGDRMGAAWCLRTLGDISQMLGQYGEATAMLGQAKEQLEEIGDRLGVAQCLQSLGNISYMLSQYEDAKVMLEQAKKEFEEIGGRRGAAQCLRSLGDISYILGKYEEAKVMLEQAKEQFEEIGDRLGASQCLRHLGDISYMLDQYEEAKVMLEEAKEQFEVIGDRLGAAQCLHSLGYINQMLGQYEEAKVMLEQAKKQFEVIGNRRGPAQCLHSLGNIRRMLGQYEEAKAMLQQAKDQFEEIGFRVGVAHCLGSLGEIGYEQECFIEARLNLEKAKEYYEAMGMLTKVAQCIHNLQIIQEASAAHNQPHSLVVENPQETNQSLAVEGQGDLAEIESQESCGCCQIV</sequence>
<organism evidence="2 3">
    <name type="scientific">Tetrapyrgos nigripes</name>
    <dbReference type="NCBI Taxonomy" id="182062"/>
    <lineage>
        <taxon>Eukaryota</taxon>
        <taxon>Fungi</taxon>
        <taxon>Dikarya</taxon>
        <taxon>Basidiomycota</taxon>
        <taxon>Agaricomycotina</taxon>
        <taxon>Agaricomycetes</taxon>
        <taxon>Agaricomycetidae</taxon>
        <taxon>Agaricales</taxon>
        <taxon>Marasmiineae</taxon>
        <taxon>Marasmiaceae</taxon>
        <taxon>Tetrapyrgos</taxon>
    </lineage>
</organism>
<dbReference type="SMART" id="SM00028">
    <property type="entry name" value="TPR"/>
    <property type="match status" value="11"/>
</dbReference>
<evidence type="ECO:0008006" key="4">
    <source>
        <dbReference type="Google" id="ProtNLM"/>
    </source>
</evidence>
<feature type="coiled-coil region" evidence="1">
    <location>
        <begin position="693"/>
        <end position="873"/>
    </location>
</feature>
<feature type="coiled-coil region" evidence="1">
    <location>
        <begin position="609"/>
        <end position="636"/>
    </location>
</feature>
<comment type="caution">
    <text evidence="2">The sequence shown here is derived from an EMBL/GenBank/DDBJ whole genome shotgun (WGS) entry which is preliminary data.</text>
</comment>
<dbReference type="PANTHER" id="PTHR10098">
    <property type="entry name" value="RAPSYN-RELATED"/>
    <property type="match status" value="1"/>
</dbReference>
<gene>
    <name evidence="2" type="ORF">D9758_015275</name>
</gene>
<name>A0A8H5CMV5_9AGAR</name>
<dbReference type="SUPFAM" id="SSF48452">
    <property type="entry name" value="TPR-like"/>
    <property type="match status" value="4"/>
</dbReference>
<dbReference type="EMBL" id="JAACJM010000119">
    <property type="protein sequence ID" value="KAF5344732.1"/>
    <property type="molecule type" value="Genomic_DNA"/>
</dbReference>
<accession>A0A8H5CMV5</accession>
<dbReference type="InterPro" id="IPR011990">
    <property type="entry name" value="TPR-like_helical_dom_sf"/>
</dbReference>
<evidence type="ECO:0000313" key="2">
    <source>
        <dbReference type="EMBL" id="KAF5344732.1"/>
    </source>
</evidence>
<protein>
    <recommendedName>
        <fullName evidence="4">TPR-like protein</fullName>
    </recommendedName>
</protein>
<keyword evidence="3" id="KW-1185">Reference proteome</keyword>
<dbReference type="OrthoDB" id="431454at2759"/>
<dbReference type="AlphaFoldDB" id="A0A8H5CMV5"/>
<evidence type="ECO:0000256" key="1">
    <source>
        <dbReference type="SAM" id="Coils"/>
    </source>
</evidence>
<proteinExistence type="predicted"/>
<feature type="coiled-coil region" evidence="1">
    <location>
        <begin position="489"/>
        <end position="516"/>
    </location>
</feature>